<dbReference type="PROSITE" id="PS50110">
    <property type="entry name" value="RESPONSE_REGULATORY"/>
    <property type="match status" value="1"/>
</dbReference>
<protein>
    <submittedName>
        <fullName evidence="1">Phosphate regulon transcriptional regulatory protein PhoB</fullName>
    </submittedName>
</protein>
<dbReference type="AlphaFoldDB" id="A0A0X8X1E0"/>
<dbReference type="RefSeq" id="WP_096350877.1">
    <property type="nucleotide sequence ID" value="NZ_AP017313.1"/>
</dbReference>
<evidence type="ECO:0000313" key="2">
    <source>
        <dbReference type="Proteomes" id="UP000218263"/>
    </source>
</evidence>
<name>A0A0X8X1E0_9SPHI</name>
<dbReference type="GO" id="GO:0003677">
    <property type="term" value="F:DNA binding"/>
    <property type="evidence" value="ECO:0007669"/>
    <property type="project" value="UniProtKB-KW"/>
</dbReference>
<dbReference type="InterPro" id="IPR011006">
    <property type="entry name" value="CheY-like_superfamily"/>
</dbReference>
<dbReference type="Pfam" id="PF00072">
    <property type="entry name" value="Response_reg"/>
    <property type="match status" value="1"/>
</dbReference>
<proteinExistence type="predicted"/>
<reference evidence="1 2" key="1">
    <citation type="submission" date="2015-12" db="EMBL/GenBank/DDBJ databases">
        <title>Genome sequence of Mucilaginibacter gotjawali.</title>
        <authorList>
            <person name="Lee J.S."/>
            <person name="Lee K.C."/>
            <person name="Kim K.K."/>
            <person name="Lee B.W."/>
        </authorList>
    </citation>
    <scope>NUCLEOTIDE SEQUENCE [LARGE SCALE GENOMIC DNA]</scope>
    <source>
        <strain evidence="1 2">SA3-7</strain>
    </source>
</reference>
<gene>
    <name evidence="1" type="primary">phoB_3</name>
    <name evidence="1" type="ORF">MgSA37_01525</name>
</gene>
<organism evidence="1 2">
    <name type="scientific">Mucilaginibacter gotjawali</name>
    <dbReference type="NCBI Taxonomy" id="1550579"/>
    <lineage>
        <taxon>Bacteria</taxon>
        <taxon>Pseudomonadati</taxon>
        <taxon>Bacteroidota</taxon>
        <taxon>Sphingobacteriia</taxon>
        <taxon>Sphingobacteriales</taxon>
        <taxon>Sphingobacteriaceae</taxon>
        <taxon>Mucilaginibacter</taxon>
    </lineage>
</organism>
<dbReference type="GO" id="GO:0000160">
    <property type="term" value="P:phosphorelay signal transduction system"/>
    <property type="evidence" value="ECO:0007669"/>
    <property type="project" value="InterPro"/>
</dbReference>
<dbReference type="PANTHER" id="PTHR44591:SF3">
    <property type="entry name" value="RESPONSE REGULATORY DOMAIN-CONTAINING PROTEIN"/>
    <property type="match status" value="1"/>
</dbReference>
<sequence>MKKLLILEDDPALVELVETMFSESDFTVLKSYKRIPFDEIARITPDIIILDYFLGGDLGSEICLELKASPLTQNIPVILYSAFKNLKELAIESCADGYIIKPFEIDEFMSMVYSLALKPSTIRFNPS</sequence>
<dbReference type="PANTHER" id="PTHR44591">
    <property type="entry name" value="STRESS RESPONSE REGULATOR PROTEIN 1"/>
    <property type="match status" value="1"/>
</dbReference>
<dbReference type="SUPFAM" id="SSF52172">
    <property type="entry name" value="CheY-like"/>
    <property type="match status" value="1"/>
</dbReference>
<dbReference type="KEGG" id="mgot:MgSA37_01525"/>
<dbReference type="EMBL" id="AP017313">
    <property type="protein sequence ID" value="BAU53358.1"/>
    <property type="molecule type" value="Genomic_DNA"/>
</dbReference>
<dbReference type="Gene3D" id="3.40.50.2300">
    <property type="match status" value="1"/>
</dbReference>
<dbReference type="InterPro" id="IPR001789">
    <property type="entry name" value="Sig_transdc_resp-reg_receiver"/>
</dbReference>
<evidence type="ECO:0000313" key="1">
    <source>
        <dbReference type="EMBL" id="BAU53358.1"/>
    </source>
</evidence>
<dbReference type="InterPro" id="IPR050595">
    <property type="entry name" value="Bact_response_regulator"/>
</dbReference>
<dbReference type="SMART" id="SM00448">
    <property type="entry name" value="REC"/>
    <property type="match status" value="1"/>
</dbReference>
<dbReference type="Proteomes" id="UP000218263">
    <property type="component" value="Chromosome"/>
</dbReference>
<keyword evidence="2" id="KW-1185">Reference proteome</keyword>
<accession>A0A0X8X1E0</accession>
<dbReference type="OrthoDB" id="710898at2"/>